<dbReference type="AlphaFoldDB" id="A0A1Q9CYM9"/>
<keyword evidence="2" id="KW-1185">Reference proteome</keyword>
<accession>A0A1Q9CYM9</accession>
<comment type="caution">
    <text evidence="1">The sequence shown here is derived from an EMBL/GenBank/DDBJ whole genome shotgun (WGS) entry which is preliminary data.</text>
</comment>
<gene>
    <name evidence="1" type="ORF">AK812_SmicGene30707</name>
</gene>
<proteinExistence type="predicted"/>
<reference evidence="1 2" key="1">
    <citation type="submission" date="2016-02" db="EMBL/GenBank/DDBJ databases">
        <title>Genome analysis of coral dinoflagellate symbionts highlights evolutionary adaptations to a symbiotic lifestyle.</title>
        <authorList>
            <person name="Aranda M."/>
            <person name="Li Y."/>
            <person name="Liew Y.J."/>
            <person name="Baumgarten S."/>
            <person name="Simakov O."/>
            <person name="Wilson M."/>
            <person name="Piel J."/>
            <person name="Ashoor H."/>
            <person name="Bougouffa S."/>
            <person name="Bajic V.B."/>
            <person name="Ryu T."/>
            <person name="Ravasi T."/>
            <person name="Bayer T."/>
            <person name="Micklem G."/>
            <person name="Kim H."/>
            <person name="Bhak J."/>
            <person name="Lajeunesse T.C."/>
            <person name="Voolstra C.R."/>
        </authorList>
    </citation>
    <scope>NUCLEOTIDE SEQUENCE [LARGE SCALE GENOMIC DNA]</scope>
    <source>
        <strain evidence="1 2">CCMP2467</strain>
    </source>
</reference>
<dbReference type="OrthoDB" id="426180at2759"/>
<organism evidence="1 2">
    <name type="scientific">Symbiodinium microadriaticum</name>
    <name type="common">Dinoflagellate</name>
    <name type="synonym">Zooxanthella microadriatica</name>
    <dbReference type="NCBI Taxonomy" id="2951"/>
    <lineage>
        <taxon>Eukaryota</taxon>
        <taxon>Sar</taxon>
        <taxon>Alveolata</taxon>
        <taxon>Dinophyceae</taxon>
        <taxon>Suessiales</taxon>
        <taxon>Symbiodiniaceae</taxon>
        <taxon>Symbiodinium</taxon>
    </lineage>
</organism>
<evidence type="ECO:0000313" key="2">
    <source>
        <dbReference type="Proteomes" id="UP000186817"/>
    </source>
</evidence>
<dbReference type="EMBL" id="LSRX01000831">
    <property type="protein sequence ID" value="OLP88026.1"/>
    <property type="molecule type" value="Genomic_DNA"/>
</dbReference>
<dbReference type="Proteomes" id="UP000186817">
    <property type="component" value="Unassembled WGS sequence"/>
</dbReference>
<sequence length="489" mass="54647">MAGKGSQRTTDMEQEIAVATQTYEQQRSMTGAEVYAAQQRLWFETRHKRGPPSTAVSSLATPQVEQDADMTAADPATGTAANQPRLFQPITMTSEAAYQVTAGQRGVDINDRTQMEQYMSTPLTTRAQVLETIRDYHVSVIRPEMYNLVTQMESVLATLDDRLLRQQDSLQLAAGHVPRGPPGDDHWMLGRVEEVRQFLMARQYNATDSCNLWYLSALQVDPSTPPAGEGKWSTATTLLFKAWDLRRAFMGVYSSGGTPVWRDGAPVRGYHVRCAPSSPQFQRKLELPLRVILKLYSTYMELQGTTPGQLTILWRTLTMMAPSDTRAFNSQAIAWARLIYFEQDGQFKARLEVVKELMEMMRSTPPPSSTESSLWNHCWNSIVFGIQHELDVAEKQALATAQLEATGRTKGYRLGKGKQHWSSPFIYSSNTNPYPITLQVAEVTEIYYSWDEYCDKFGSAQDKCGDYSKATYCGAPSGAAASTAPSESL</sequence>
<protein>
    <submittedName>
        <fullName evidence="1">Uncharacterized protein</fullName>
    </submittedName>
</protein>
<evidence type="ECO:0000313" key="1">
    <source>
        <dbReference type="EMBL" id="OLP88026.1"/>
    </source>
</evidence>
<name>A0A1Q9CYM9_SYMMI</name>